<comment type="caution">
    <text evidence="2">The sequence shown here is derived from an EMBL/GenBank/DDBJ whole genome shotgun (WGS) entry which is preliminary data.</text>
</comment>
<dbReference type="EMBL" id="NOXU01000032">
    <property type="protein sequence ID" value="OYQ31710.1"/>
    <property type="molecule type" value="Genomic_DNA"/>
</dbReference>
<dbReference type="InterPro" id="IPR036866">
    <property type="entry name" value="RibonucZ/Hydroxyglut_hydro"/>
</dbReference>
<evidence type="ECO:0000259" key="1">
    <source>
        <dbReference type="Pfam" id="PF12706"/>
    </source>
</evidence>
<evidence type="ECO:0000313" key="2">
    <source>
        <dbReference type="EMBL" id="OYQ31710.1"/>
    </source>
</evidence>
<keyword evidence="2" id="KW-0378">Hydrolase</keyword>
<dbReference type="InterPro" id="IPR001279">
    <property type="entry name" value="Metallo-B-lactamas"/>
</dbReference>
<gene>
    <name evidence="2" type="ORF">CHU95_21485</name>
</gene>
<dbReference type="SUPFAM" id="SSF56281">
    <property type="entry name" value="Metallo-hydrolase/oxidoreductase"/>
    <property type="match status" value="1"/>
</dbReference>
<keyword evidence="3" id="KW-1185">Reference proteome</keyword>
<proteinExistence type="predicted"/>
<feature type="domain" description="Metallo-beta-lactamase" evidence="1">
    <location>
        <begin position="44"/>
        <end position="243"/>
    </location>
</feature>
<dbReference type="OrthoDB" id="9803916at2"/>
<protein>
    <submittedName>
        <fullName evidence="2">MBL fold metallo-hydrolase</fullName>
    </submittedName>
</protein>
<accession>A0A255YTE9</accession>
<dbReference type="Gene3D" id="3.60.15.10">
    <property type="entry name" value="Ribonuclease Z/Hydroxyacylglutathione hydrolase-like"/>
    <property type="match status" value="1"/>
</dbReference>
<dbReference type="AlphaFoldDB" id="A0A255YTE9"/>
<evidence type="ECO:0000313" key="3">
    <source>
        <dbReference type="Proteomes" id="UP000216998"/>
    </source>
</evidence>
<name>A0A255YTE9_9PROT</name>
<dbReference type="Pfam" id="PF12706">
    <property type="entry name" value="Lactamase_B_2"/>
    <property type="match status" value="1"/>
</dbReference>
<organism evidence="2 3">
    <name type="scientific">Niveispirillum lacus</name>
    <dbReference type="NCBI Taxonomy" id="1981099"/>
    <lineage>
        <taxon>Bacteria</taxon>
        <taxon>Pseudomonadati</taxon>
        <taxon>Pseudomonadota</taxon>
        <taxon>Alphaproteobacteria</taxon>
        <taxon>Rhodospirillales</taxon>
        <taxon>Azospirillaceae</taxon>
        <taxon>Niveispirillum</taxon>
    </lineage>
</organism>
<dbReference type="GO" id="GO:0016787">
    <property type="term" value="F:hydrolase activity"/>
    <property type="evidence" value="ECO:0007669"/>
    <property type="project" value="UniProtKB-KW"/>
</dbReference>
<dbReference type="Proteomes" id="UP000216998">
    <property type="component" value="Unassembled WGS sequence"/>
</dbReference>
<reference evidence="2 3" key="1">
    <citation type="submission" date="2017-07" db="EMBL/GenBank/DDBJ databases">
        <title>Niveispirillum cyanobacteriorum sp. nov., isolated from cyanobacterial aggregates in a eutrophic lake.</title>
        <authorList>
            <person name="Cai H."/>
        </authorList>
    </citation>
    <scope>NUCLEOTIDE SEQUENCE [LARGE SCALE GENOMIC DNA]</scope>
    <source>
        <strain evidence="3">TH1-14</strain>
    </source>
</reference>
<sequence length="283" mass="30945">MGDNGFFVRFWGVRGSIATTGPDTLRYGGNTTCLEMRCGPHLLIFDAGTGIRLLGDALEMTGEPVTADLFFTHSHIDHVVGFPFFSPFHDQRSRISLWEGHLGPDLTLGSVLGSLMAAPLFPVPLRGLERCLDYRKFAAGAVLEPRPGLVVRTCPLNHPNGATGYRVDYQGRSICLITDTEHPVHGRDETIADLVRGADVMIYDASYSDAEYADHVGWGHSTWQEALRLADHAGVRHPVIFHHCPDRTDAMLDEIAAAARAMHPGALVAREGQVITPDGERPD</sequence>
<dbReference type="CDD" id="cd07715">
    <property type="entry name" value="TaR3-like_MBL-fold"/>
    <property type="match status" value="1"/>
</dbReference>